<feature type="domain" description="VanZ-like" evidence="2">
    <location>
        <begin position="19"/>
        <end position="134"/>
    </location>
</feature>
<comment type="caution">
    <text evidence="3">The sequence shown here is derived from an EMBL/GenBank/DDBJ whole genome shotgun (WGS) entry which is preliminary data.</text>
</comment>
<feature type="transmembrane region" description="Helical" evidence="1">
    <location>
        <begin position="12"/>
        <end position="36"/>
    </location>
</feature>
<dbReference type="Pfam" id="PF04892">
    <property type="entry name" value="VanZ"/>
    <property type="match status" value="1"/>
</dbReference>
<keyword evidence="1" id="KW-1133">Transmembrane helix</keyword>
<dbReference type="InterPro" id="IPR053150">
    <property type="entry name" value="Teicoplanin_resist-assoc"/>
</dbReference>
<dbReference type="EMBL" id="JACRSY010000057">
    <property type="protein sequence ID" value="MBC8581529.1"/>
    <property type="molecule type" value="Genomic_DNA"/>
</dbReference>
<organism evidence="3 4">
    <name type="scientific">Zhenhengia yiwuensis</name>
    <dbReference type="NCBI Taxonomy" id="2763666"/>
    <lineage>
        <taxon>Bacteria</taxon>
        <taxon>Bacillati</taxon>
        <taxon>Bacillota</taxon>
        <taxon>Clostridia</taxon>
        <taxon>Lachnospirales</taxon>
        <taxon>Lachnospiraceae</taxon>
        <taxon>Zhenhengia</taxon>
    </lineage>
</organism>
<keyword evidence="1" id="KW-0812">Transmembrane</keyword>
<evidence type="ECO:0000259" key="2">
    <source>
        <dbReference type="Pfam" id="PF04892"/>
    </source>
</evidence>
<evidence type="ECO:0000313" key="4">
    <source>
        <dbReference type="Proteomes" id="UP000655830"/>
    </source>
</evidence>
<dbReference type="Proteomes" id="UP000655830">
    <property type="component" value="Unassembled WGS sequence"/>
</dbReference>
<dbReference type="PANTHER" id="PTHR36834:SF2">
    <property type="entry name" value="MEMBRANE PROTEIN"/>
    <property type="match status" value="1"/>
</dbReference>
<gene>
    <name evidence="3" type="ORF">H8718_18765</name>
</gene>
<evidence type="ECO:0000256" key="1">
    <source>
        <dbReference type="SAM" id="Phobius"/>
    </source>
</evidence>
<dbReference type="AlphaFoldDB" id="A0A926IFY6"/>
<evidence type="ECO:0000313" key="3">
    <source>
        <dbReference type="EMBL" id="MBC8581529.1"/>
    </source>
</evidence>
<accession>A0A926IFY6</accession>
<feature type="transmembrane region" description="Helical" evidence="1">
    <location>
        <begin position="88"/>
        <end position="105"/>
    </location>
</feature>
<keyword evidence="1" id="KW-0472">Membrane</keyword>
<name>A0A926IFY6_9FIRM</name>
<feature type="transmembrane region" description="Helical" evidence="1">
    <location>
        <begin position="117"/>
        <end position="134"/>
    </location>
</feature>
<sequence>MNKQERKILIKHFIWVYIFLIYLYLALNKAGIGSIWDIGKYDTIVRLEEINLIPFQAGGFMTHILNIIMFMPLGFLLPLIWKSFRNGVGVLVTGVGFSLAIEIAQLFNRRLTDVDDLIMNTMGTLIGFIIWKVFTKIFKRKEATHFSLQVNEGAVYITLSVLGTFCLHI</sequence>
<keyword evidence="4" id="KW-1185">Reference proteome</keyword>
<dbReference type="InterPro" id="IPR006976">
    <property type="entry name" value="VanZ-like"/>
</dbReference>
<proteinExistence type="predicted"/>
<reference evidence="3" key="1">
    <citation type="submission" date="2020-08" db="EMBL/GenBank/DDBJ databases">
        <title>Genome public.</title>
        <authorList>
            <person name="Liu C."/>
            <person name="Sun Q."/>
        </authorList>
    </citation>
    <scope>NUCLEOTIDE SEQUENCE</scope>
    <source>
        <strain evidence="3">NSJ-12</strain>
    </source>
</reference>
<dbReference type="PANTHER" id="PTHR36834">
    <property type="entry name" value="MEMBRANE PROTEIN-RELATED"/>
    <property type="match status" value="1"/>
</dbReference>
<protein>
    <submittedName>
        <fullName evidence="3">VanZ family protein</fullName>
    </submittedName>
</protein>
<feature type="transmembrane region" description="Helical" evidence="1">
    <location>
        <begin position="56"/>
        <end position="81"/>
    </location>
</feature>